<dbReference type="Pfam" id="PF10976">
    <property type="entry name" value="DUF2790"/>
    <property type="match status" value="1"/>
</dbReference>
<proteinExistence type="predicted"/>
<accession>A0ABR7S5G2</accession>
<dbReference type="PROSITE" id="PS51257">
    <property type="entry name" value="PROKAR_LIPOPROTEIN"/>
    <property type="match status" value="1"/>
</dbReference>
<protein>
    <recommendedName>
        <fullName evidence="4">DUF2790 domain-containing protein</fullName>
    </recommendedName>
</protein>
<dbReference type="Proteomes" id="UP000744555">
    <property type="component" value="Unassembled WGS sequence"/>
</dbReference>
<gene>
    <name evidence="2" type="ORF">A9179_15300</name>
</gene>
<evidence type="ECO:0000313" key="3">
    <source>
        <dbReference type="Proteomes" id="UP000744555"/>
    </source>
</evidence>
<sequence length="87" mass="9248">MKSFALLILAGLSSCAFAAASGDETVASDTPTEHYHYGMQLDVARVLARSDVSNECGVVPVVMTYEDHQGQVHNLEYLVLGGGCSEN</sequence>
<name>A0ABR7S5G2_AQUAC</name>
<evidence type="ECO:0000313" key="2">
    <source>
        <dbReference type="EMBL" id="MBC9251638.1"/>
    </source>
</evidence>
<dbReference type="InterPro" id="IPR021245">
    <property type="entry name" value="DUF2790"/>
</dbReference>
<evidence type="ECO:0008006" key="4">
    <source>
        <dbReference type="Google" id="ProtNLM"/>
    </source>
</evidence>
<dbReference type="RefSeq" id="WP_187807131.1">
    <property type="nucleotide sequence ID" value="NZ_LZEU01000001.1"/>
</dbReference>
<organism evidence="2 3">
    <name type="scientific">Aquipseudomonas alcaligenes</name>
    <name type="common">Pseudomonas alcaligenes</name>
    <dbReference type="NCBI Taxonomy" id="43263"/>
    <lineage>
        <taxon>Bacteria</taxon>
        <taxon>Pseudomonadati</taxon>
        <taxon>Pseudomonadota</taxon>
        <taxon>Gammaproteobacteria</taxon>
        <taxon>Pseudomonadales</taxon>
        <taxon>Pseudomonadaceae</taxon>
        <taxon>Aquipseudomonas</taxon>
    </lineage>
</organism>
<feature type="chain" id="PRO_5046501902" description="DUF2790 domain-containing protein" evidence="1">
    <location>
        <begin position="19"/>
        <end position="87"/>
    </location>
</feature>
<evidence type="ECO:0000256" key="1">
    <source>
        <dbReference type="SAM" id="SignalP"/>
    </source>
</evidence>
<keyword evidence="3" id="KW-1185">Reference proteome</keyword>
<dbReference type="Gene3D" id="2.30.140.50">
    <property type="entry name" value="Protein of unknown function DUF2790"/>
    <property type="match status" value="1"/>
</dbReference>
<dbReference type="EMBL" id="LZEU01000001">
    <property type="protein sequence ID" value="MBC9251638.1"/>
    <property type="molecule type" value="Genomic_DNA"/>
</dbReference>
<reference evidence="2 3" key="1">
    <citation type="submission" date="2016-06" db="EMBL/GenBank/DDBJ databases">
        <authorList>
            <person name="Ramos C."/>
            <person name="Pintado A."/>
            <person name="Crespo-Gomez J.I."/>
        </authorList>
    </citation>
    <scope>NUCLEOTIDE SEQUENCE [LARGE SCALE GENOMIC DNA]</scope>
    <source>
        <strain evidence="2 3">AVO110</strain>
    </source>
</reference>
<comment type="caution">
    <text evidence="2">The sequence shown here is derived from an EMBL/GenBank/DDBJ whole genome shotgun (WGS) entry which is preliminary data.</text>
</comment>
<feature type="signal peptide" evidence="1">
    <location>
        <begin position="1"/>
        <end position="18"/>
    </location>
</feature>
<keyword evidence="1" id="KW-0732">Signal</keyword>